<keyword evidence="4" id="KW-0067">ATP-binding</keyword>
<evidence type="ECO:0000256" key="2">
    <source>
        <dbReference type="ARBA" id="ARBA00022598"/>
    </source>
</evidence>
<accession>A0A927RN33</accession>
<keyword evidence="2 9" id="KW-0436">Ligase</keyword>
<dbReference type="InterPro" id="IPR008146">
    <property type="entry name" value="Gln_synth_cat_dom"/>
</dbReference>
<keyword evidence="10" id="KW-1185">Reference proteome</keyword>
<keyword evidence="3" id="KW-0547">Nucleotide-binding</keyword>
<evidence type="ECO:0000256" key="3">
    <source>
        <dbReference type="ARBA" id="ARBA00022741"/>
    </source>
</evidence>
<dbReference type="PROSITE" id="PS51986">
    <property type="entry name" value="GS_BETA_GRASP"/>
    <property type="match status" value="1"/>
</dbReference>
<name>A0A927RN33_9ACTN</name>
<feature type="domain" description="GS beta-grasp" evidence="7">
    <location>
        <begin position="28"/>
        <end position="120"/>
    </location>
</feature>
<evidence type="ECO:0000256" key="5">
    <source>
        <dbReference type="PROSITE-ProRule" id="PRU01330"/>
    </source>
</evidence>
<evidence type="ECO:0000256" key="4">
    <source>
        <dbReference type="ARBA" id="ARBA00022840"/>
    </source>
</evidence>
<proteinExistence type="inferred from homology"/>
<dbReference type="InterPro" id="IPR008147">
    <property type="entry name" value="Gln_synt_N"/>
</dbReference>
<organism evidence="9 10">
    <name type="scientific">Actinopolymorpha pittospori</name>
    <dbReference type="NCBI Taxonomy" id="648752"/>
    <lineage>
        <taxon>Bacteria</taxon>
        <taxon>Bacillati</taxon>
        <taxon>Actinomycetota</taxon>
        <taxon>Actinomycetes</taxon>
        <taxon>Propionibacteriales</taxon>
        <taxon>Actinopolymorphaceae</taxon>
        <taxon>Actinopolymorpha</taxon>
    </lineage>
</organism>
<evidence type="ECO:0000313" key="9">
    <source>
        <dbReference type="EMBL" id="MBE1610741.1"/>
    </source>
</evidence>
<protein>
    <submittedName>
        <fullName evidence="9">Glutamine synthetase</fullName>
        <ecNumber evidence="9">6.3.1.2</ecNumber>
    </submittedName>
</protein>
<reference evidence="9" key="1">
    <citation type="submission" date="2020-10" db="EMBL/GenBank/DDBJ databases">
        <title>Sequencing the genomes of 1000 actinobacteria strains.</title>
        <authorList>
            <person name="Klenk H.-P."/>
        </authorList>
    </citation>
    <scope>NUCLEOTIDE SEQUENCE</scope>
    <source>
        <strain evidence="9">DSM 45354</strain>
    </source>
</reference>
<dbReference type="PROSITE" id="PS51987">
    <property type="entry name" value="GS_CATALYTIC"/>
    <property type="match status" value="1"/>
</dbReference>
<evidence type="ECO:0000313" key="10">
    <source>
        <dbReference type="Proteomes" id="UP000638648"/>
    </source>
</evidence>
<evidence type="ECO:0000259" key="8">
    <source>
        <dbReference type="PROSITE" id="PS51987"/>
    </source>
</evidence>
<dbReference type="SMART" id="SM01230">
    <property type="entry name" value="Gln-synt_C"/>
    <property type="match status" value="1"/>
</dbReference>
<comment type="caution">
    <text evidence="9">The sequence shown here is derived from an EMBL/GenBank/DDBJ whole genome shotgun (WGS) entry which is preliminary data.</text>
</comment>
<dbReference type="InterPro" id="IPR036651">
    <property type="entry name" value="Gln_synt_N_sf"/>
</dbReference>
<dbReference type="EC" id="6.3.1.2" evidence="9"/>
<gene>
    <name evidence="9" type="ORF">HEB94_007589</name>
</gene>
<comment type="similarity">
    <text evidence="1 5 6">Belongs to the glutamine synthetase family.</text>
</comment>
<dbReference type="PANTHER" id="PTHR43785:SF12">
    <property type="entry name" value="TYPE-1 GLUTAMINE SYNTHETASE 2"/>
    <property type="match status" value="1"/>
</dbReference>
<dbReference type="Gene3D" id="3.30.590.10">
    <property type="entry name" value="Glutamine synthetase/guanido kinase, catalytic domain"/>
    <property type="match status" value="1"/>
</dbReference>
<dbReference type="PANTHER" id="PTHR43785">
    <property type="entry name" value="GAMMA-GLUTAMYLPUTRESCINE SYNTHETASE"/>
    <property type="match status" value="1"/>
</dbReference>
<evidence type="ECO:0000259" key="7">
    <source>
        <dbReference type="PROSITE" id="PS51986"/>
    </source>
</evidence>
<dbReference type="SUPFAM" id="SSF54368">
    <property type="entry name" value="Glutamine synthetase, N-terminal domain"/>
    <property type="match status" value="1"/>
</dbReference>
<dbReference type="GO" id="GO:0005524">
    <property type="term" value="F:ATP binding"/>
    <property type="evidence" value="ECO:0007669"/>
    <property type="project" value="UniProtKB-KW"/>
</dbReference>
<dbReference type="GO" id="GO:0006542">
    <property type="term" value="P:glutamine biosynthetic process"/>
    <property type="evidence" value="ECO:0007669"/>
    <property type="project" value="InterPro"/>
</dbReference>
<dbReference type="AlphaFoldDB" id="A0A927RN33"/>
<dbReference type="Pfam" id="PF00120">
    <property type="entry name" value="Gln-synt_C"/>
    <property type="match status" value="1"/>
</dbReference>
<dbReference type="SUPFAM" id="SSF55931">
    <property type="entry name" value="Glutamine synthetase/guanido kinase"/>
    <property type="match status" value="1"/>
</dbReference>
<dbReference type="Gene3D" id="3.10.20.70">
    <property type="entry name" value="Glutamine synthetase, N-terminal domain"/>
    <property type="match status" value="1"/>
</dbReference>
<dbReference type="GO" id="GO:0004356">
    <property type="term" value="F:glutamine synthetase activity"/>
    <property type="evidence" value="ECO:0007669"/>
    <property type="project" value="UniProtKB-EC"/>
</dbReference>
<dbReference type="InterPro" id="IPR014746">
    <property type="entry name" value="Gln_synth/guanido_kin_cat_dom"/>
</dbReference>
<evidence type="ECO:0000256" key="6">
    <source>
        <dbReference type="RuleBase" id="RU000384"/>
    </source>
</evidence>
<evidence type="ECO:0000256" key="1">
    <source>
        <dbReference type="ARBA" id="ARBA00009897"/>
    </source>
</evidence>
<sequence>MEPASRTGASRDERVDRAKELASHLALNHVTAIALTWVDNAGITRVKTVPTIRLPDVTAWGVGMSPVFDVFLVDDSITTSPDAGGPVGDLRLYPDLDRLTVLSAHHGWAWAPVDRLTQEGDPYPACQRGFARRMAAAATERGLSFQFAFEVEWFVGDDAVDDPLGIEPATTGPAYGMSRITEVADYAHEVLEALQTQGVPVEQFHPEYAPGQLEISVAATDPVAAADRLVLVRETIRAVSHAFGLRASFAPMVQAGSVGNGPHLHFSARAEGRNLFAGGDGPHGLTARGQSMLAEIVARMRALCAISAPSVASYLRLMPQRWAAPYQCWGRENREAGLRLVTGTRGLEDAAANAEIKCVDGSANPYLVIGAVLALALEGVDAGRILPPEVTVDPASLPEDRQPPRLPLSLPESVACLEEDEVLRNALGEALFGAFVAVRRGEAALFSTSTAEEVVAATRWRY</sequence>
<feature type="domain" description="GS catalytic" evidence="8">
    <location>
        <begin position="127"/>
        <end position="462"/>
    </location>
</feature>
<dbReference type="Proteomes" id="UP000638648">
    <property type="component" value="Unassembled WGS sequence"/>
</dbReference>
<dbReference type="RefSeq" id="WP_192754068.1">
    <property type="nucleotide sequence ID" value="NZ_BAABJL010000095.1"/>
</dbReference>
<dbReference type="EMBL" id="JADBEM010000001">
    <property type="protein sequence ID" value="MBE1610741.1"/>
    <property type="molecule type" value="Genomic_DNA"/>
</dbReference>